<sequence>MEMKEQNRASAGFTLAELLVVIAIIAIMFLVALPAVTNIAGQSKLEAAANAVHAAAKMARQHALANNQPTYLVFNDALSTADPNLQFRSFAVFTINTHRDINNVRQSDGLFLTDWEVLPEGVVFNATAKEDDDDKQNVFYVGGGSWGGGFSRNRQLKIGSQNHIALGFKPRGTQRQDWEHDIFLAEGFFTETGALVNASEQGMRIRFQSNGDSRITAVVFDDDGGYGEVAQ</sequence>
<dbReference type="InterPro" id="IPR045584">
    <property type="entry name" value="Pilin-like"/>
</dbReference>
<dbReference type="RefSeq" id="WP_136077775.1">
    <property type="nucleotide sequence ID" value="NZ_CAAHFG010000001.1"/>
</dbReference>
<organism evidence="2 3">
    <name type="scientific">Pontiella desulfatans</name>
    <dbReference type="NCBI Taxonomy" id="2750659"/>
    <lineage>
        <taxon>Bacteria</taxon>
        <taxon>Pseudomonadati</taxon>
        <taxon>Kiritimatiellota</taxon>
        <taxon>Kiritimatiellia</taxon>
        <taxon>Kiritimatiellales</taxon>
        <taxon>Pontiellaceae</taxon>
        <taxon>Pontiella</taxon>
    </lineage>
</organism>
<proteinExistence type="predicted"/>
<dbReference type="AlphaFoldDB" id="A0A6C2TWL4"/>
<dbReference type="Gene3D" id="3.30.700.10">
    <property type="entry name" value="Glycoprotein, Type 4 Pilin"/>
    <property type="match status" value="1"/>
</dbReference>
<keyword evidence="1" id="KW-0812">Transmembrane</keyword>
<accession>A0A6C2TWL4</accession>
<evidence type="ECO:0000313" key="3">
    <source>
        <dbReference type="Proteomes" id="UP000366872"/>
    </source>
</evidence>
<dbReference type="NCBIfam" id="TIGR02532">
    <property type="entry name" value="IV_pilin_GFxxxE"/>
    <property type="match status" value="1"/>
</dbReference>
<dbReference type="InterPro" id="IPR012902">
    <property type="entry name" value="N_methyl_site"/>
</dbReference>
<dbReference type="Proteomes" id="UP000366872">
    <property type="component" value="Unassembled WGS sequence"/>
</dbReference>
<evidence type="ECO:0008006" key="4">
    <source>
        <dbReference type="Google" id="ProtNLM"/>
    </source>
</evidence>
<dbReference type="PANTHER" id="PTHR30093">
    <property type="entry name" value="GENERAL SECRETION PATHWAY PROTEIN G"/>
    <property type="match status" value="1"/>
</dbReference>
<dbReference type="EMBL" id="CAAHFG010000001">
    <property type="protein sequence ID" value="VGO12075.1"/>
    <property type="molecule type" value="Genomic_DNA"/>
</dbReference>
<evidence type="ECO:0000313" key="2">
    <source>
        <dbReference type="EMBL" id="VGO12075.1"/>
    </source>
</evidence>
<dbReference type="Pfam" id="PF07963">
    <property type="entry name" value="N_methyl"/>
    <property type="match status" value="1"/>
</dbReference>
<protein>
    <recommendedName>
        <fullName evidence="4">General secretion pathway GspH domain-containing protein</fullName>
    </recommendedName>
</protein>
<keyword evidence="1" id="KW-1133">Transmembrane helix</keyword>
<keyword evidence="3" id="KW-1185">Reference proteome</keyword>
<keyword evidence="1" id="KW-0472">Membrane</keyword>
<evidence type="ECO:0000256" key="1">
    <source>
        <dbReference type="SAM" id="Phobius"/>
    </source>
</evidence>
<name>A0A6C2TWL4_PONDE</name>
<gene>
    <name evidence="2" type="ORF">PDESU_00625</name>
</gene>
<dbReference type="SUPFAM" id="SSF54523">
    <property type="entry name" value="Pili subunits"/>
    <property type="match status" value="1"/>
</dbReference>
<reference evidence="2 3" key="1">
    <citation type="submission" date="2019-04" db="EMBL/GenBank/DDBJ databases">
        <authorList>
            <person name="Van Vliet M D."/>
        </authorList>
    </citation>
    <scope>NUCLEOTIDE SEQUENCE [LARGE SCALE GENOMIC DNA]</scope>
    <source>
        <strain evidence="2 3">F1</strain>
    </source>
</reference>
<feature type="transmembrane region" description="Helical" evidence="1">
    <location>
        <begin position="12"/>
        <end position="36"/>
    </location>
</feature>